<dbReference type="AlphaFoldDB" id="A0A1G9SQU5"/>
<sequence length="100" mass="10714">MFKRLSLPDAPAQKTVIVYFDGRQVTAQDGDTIAAALLSAGVEACRTTPVSGSPRGPYCMMGVCFECLVEVDDIPNVQGCQVLVKDGMQIRSQHGARRLG</sequence>
<dbReference type="OrthoDB" id="573392at2"/>
<evidence type="ECO:0000256" key="1">
    <source>
        <dbReference type="ARBA" id="ARBA00023002"/>
    </source>
</evidence>
<organism evidence="2 3">
    <name type="scientific">Franzmannia pantelleriensis</name>
    <dbReference type="NCBI Taxonomy" id="48727"/>
    <lineage>
        <taxon>Bacteria</taxon>
        <taxon>Pseudomonadati</taxon>
        <taxon>Pseudomonadota</taxon>
        <taxon>Gammaproteobacteria</taxon>
        <taxon>Oceanospirillales</taxon>
        <taxon>Halomonadaceae</taxon>
        <taxon>Franzmannia</taxon>
    </lineage>
</organism>
<dbReference type="GO" id="GO:0016491">
    <property type="term" value="F:oxidoreductase activity"/>
    <property type="evidence" value="ECO:0007669"/>
    <property type="project" value="UniProtKB-KW"/>
</dbReference>
<reference evidence="3" key="1">
    <citation type="submission" date="2016-10" db="EMBL/GenBank/DDBJ databases">
        <authorList>
            <person name="Varghese N."/>
            <person name="Submissions S."/>
        </authorList>
    </citation>
    <scope>NUCLEOTIDE SEQUENCE [LARGE SCALE GENOMIC DNA]</scope>
    <source>
        <strain evidence="3">AAP</strain>
    </source>
</reference>
<name>A0A1G9SQU5_9GAMM</name>
<dbReference type="InterPro" id="IPR042204">
    <property type="entry name" value="2Fe-2S-bd_N"/>
</dbReference>
<keyword evidence="1" id="KW-0560">Oxidoreductase</keyword>
<dbReference type="Gene3D" id="3.10.20.440">
    <property type="entry name" value="2Fe-2S iron-sulphur cluster binding domain, sarcosine oxidase, alpha subunit, N-terminal domain"/>
    <property type="match status" value="1"/>
</dbReference>
<dbReference type="Proteomes" id="UP000199107">
    <property type="component" value="Unassembled WGS sequence"/>
</dbReference>
<dbReference type="SUPFAM" id="SSF54292">
    <property type="entry name" value="2Fe-2S ferredoxin-like"/>
    <property type="match status" value="1"/>
</dbReference>
<dbReference type="Pfam" id="PF13510">
    <property type="entry name" value="Fer2_4"/>
    <property type="match status" value="1"/>
</dbReference>
<dbReference type="GO" id="GO:0051536">
    <property type="term" value="F:iron-sulfur cluster binding"/>
    <property type="evidence" value="ECO:0007669"/>
    <property type="project" value="InterPro"/>
</dbReference>
<dbReference type="STRING" id="48727.SAMN05192555_112104"/>
<dbReference type="InterPro" id="IPR001041">
    <property type="entry name" value="2Fe-2S_ferredoxin-type"/>
</dbReference>
<proteinExistence type="predicted"/>
<protein>
    <submittedName>
        <fullName evidence="2">2Fe-2S iron-sulfur cluster binding domain-containing protein</fullName>
    </submittedName>
</protein>
<dbReference type="CDD" id="cd00207">
    <property type="entry name" value="fer2"/>
    <property type="match status" value="1"/>
</dbReference>
<accession>A0A1G9SQU5</accession>
<dbReference type="InterPro" id="IPR036010">
    <property type="entry name" value="2Fe-2S_ferredoxin-like_sf"/>
</dbReference>
<keyword evidence="3" id="KW-1185">Reference proteome</keyword>
<gene>
    <name evidence="2" type="ORF">SAMN05192555_112104</name>
</gene>
<dbReference type="EMBL" id="FNGH01000012">
    <property type="protein sequence ID" value="SDM37781.1"/>
    <property type="molecule type" value="Genomic_DNA"/>
</dbReference>
<dbReference type="RefSeq" id="WP_086510886.1">
    <property type="nucleotide sequence ID" value="NZ_FNGH01000012.1"/>
</dbReference>
<evidence type="ECO:0000313" key="2">
    <source>
        <dbReference type="EMBL" id="SDM37781.1"/>
    </source>
</evidence>
<evidence type="ECO:0000313" key="3">
    <source>
        <dbReference type="Proteomes" id="UP000199107"/>
    </source>
</evidence>